<organism evidence="1 2">
    <name type="scientific">Holotrichia oblita</name>
    <name type="common">Chafer beetle</name>
    <dbReference type="NCBI Taxonomy" id="644536"/>
    <lineage>
        <taxon>Eukaryota</taxon>
        <taxon>Metazoa</taxon>
        <taxon>Ecdysozoa</taxon>
        <taxon>Arthropoda</taxon>
        <taxon>Hexapoda</taxon>
        <taxon>Insecta</taxon>
        <taxon>Pterygota</taxon>
        <taxon>Neoptera</taxon>
        <taxon>Endopterygota</taxon>
        <taxon>Coleoptera</taxon>
        <taxon>Polyphaga</taxon>
        <taxon>Scarabaeiformia</taxon>
        <taxon>Scarabaeidae</taxon>
        <taxon>Melolonthinae</taxon>
        <taxon>Holotrichia</taxon>
    </lineage>
</organism>
<dbReference type="Proteomes" id="UP001056778">
    <property type="component" value="Chromosome 2"/>
</dbReference>
<keyword evidence="2" id="KW-1185">Reference proteome</keyword>
<name>A0ACB9TN64_HOLOL</name>
<evidence type="ECO:0000313" key="1">
    <source>
        <dbReference type="EMBL" id="KAI4468368.1"/>
    </source>
</evidence>
<dbReference type="EMBL" id="CM043016">
    <property type="protein sequence ID" value="KAI4468368.1"/>
    <property type="molecule type" value="Genomic_DNA"/>
</dbReference>
<comment type="caution">
    <text evidence="1">The sequence shown here is derived from an EMBL/GenBank/DDBJ whole genome shotgun (WGS) entry which is preliminary data.</text>
</comment>
<gene>
    <name evidence="1" type="ORF">MML48_2g00007392</name>
</gene>
<accession>A0ACB9TN64</accession>
<proteinExistence type="predicted"/>
<protein>
    <submittedName>
        <fullName evidence="1">G-protein coupled receptor mth-like 1-related</fullName>
    </submittedName>
</protein>
<reference evidence="1" key="1">
    <citation type="submission" date="2022-04" db="EMBL/GenBank/DDBJ databases">
        <title>Chromosome-scale genome assembly of Holotrichia oblita Faldermann.</title>
        <authorList>
            <person name="Rongchong L."/>
        </authorList>
    </citation>
    <scope>NUCLEOTIDE SEQUENCE</scope>
    <source>
        <strain evidence="1">81SQS9</strain>
    </source>
</reference>
<sequence length="374" mass="43101">MTELTLRYLTIYFILLKLDSSYTYSDEPRLKLNKCCEAYELLVSAPTGTLCTHVNHTSSTTWEPGLKVSYSVSAGFPNCGSHQRWSIYSNNSTDILQILPNGVLRHSLHPPKPSEDYDDLSFIHMDFTHEVMHYDYEPGQYCMDKRIDGDTTSEYALVCVDHTPNWTSTEFLMRNIVNPITHGLTIICLLFIAVMYFIMPTLRDLVVVLGLVAIFAHYTMDYPTITSYNSPEPEQESIGSLGIIIFFMPVAITILINVFFFATTFKIINRMSTYGRIHHKLKHSFRMFLLLFLVMTITWIFFLMSFTTFDGLIYCHIIVNALQGPIILYICIINQKHVAYQIKKNCCYINCLCGKYEPEPEYDWGDELTAMNGR</sequence>
<evidence type="ECO:0000313" key="2">
    <source>
        <dbReference type="Proteomes" id="UP001056778"/>
    </source>
</evidence>